<evidence type="ECO:0000313" key="3">
    <source>
        <dbReference type="Proteomes" id="UP000535182"/>
    </source>
</evidence>
<feature type="chain" id="PRO_5040877585" description="Oxidoreductase molybdopterin-binding domain-containing protein" evidence="1">
    <location>
        <begin position="22"/>
        <end position="183"/>
    </location>
</feature>
<name>A0A9X0QHQ8_9BACT</name>
<dbReference type="InterPro" id="IPR036374">
    <property type="entry name" value="OxRdtase_Mopterin-bd_sf"/>
</dbReference>
<dbReference type="AlphaFoldDB" id="A0A9X0QHQ8"/>
<proteinExistence type="predicted"/>
<sequence>MKRASLTIPLLVSLCFAGVSAAEAHAQTVPNGGIAEHQHATTQPSTSLVLTVDGKATTLSVVDLATMPQKTVTVHNEHTKTDETYTGVLLGDLLAKYGFPVEKTTHRKMLRSYLVAEGMDKYWVLYSVTEIEGSEHNGNVIVATSMGGKPLGEDGQLKLVDSEDKKPQRWVRNLSAITVKSAE</sequence>
<dbReference type="RefSeq" id="WP_183980297.1">
    <property type="nucleotide sequence ID" value="NZ_JACHEB010000011.1"/>
</dbReference>
<comment type="caution">
    <text evidence="2">The sequence shown here is derived from an EMBL/GenBank/DDBJ whole genome shotgun (WGS) entry which is preliminary data.</text>
</comment>
<evidence type="ECO:0000256" key="1">
    <source>
        <dbReference type="SAM" id="SignalP"/>
    </source>
</evidence>
<protein>
    <recommendedName>
        <fullName evidence="4">Oxidoreductase molybdopterin-binding domain-containing protein</fullName>
    </recommendedName>
</protein>
<dbReference type="EMBL" id="JACHEB010000011">
    <property type="protein sequence ID" value="MBB5330648.1"/>
    <property type="molecule type" value="Genomic_DNA"/>
</dbReference>
<keyword evidence="3" id="KW-1185">Reference proteome</keyword>
<evidence type="ECO:0008006" key="4">
    <source>
        <dbReference type="Google" id="ProtNLM"/>
    </source>
</evidence>
<organism evidence="2 3">
    <name type="scientific">Tunturiibacter gelidiferens</name>
    <dbReference type="NCBI Taxonomy" id="3069689"/>
    <lineage>
        <taxon>Bacteria</taxon>
        <taxon>Pseudomonadati</taxon>
        <taxon>Acidobacteriota</taxon>
        <taxon>Terriglobia</taxon>
        <taxon>Terriglobales</taxon>
        <taxon>Acidobacteriaceae</taxon>
        <taxon>Tunturiibacter</taxon>
    </lineage>
</organism>
<evidence type="ECO:0000313" key="2">
    <source>
        <dbReference type="EMBL" id="MBB5330648.1"/>
    </source>
</evidence>
<feature type="signal peptide" evidence="1">
    <location>
        <begin position="1"/>
        <end position="21"/>
    </location>
</feature>
<accession>A0A9X0QHQ8</accession>
<gene>
    <name evidence="2" type="ORF">HDF14_004284</name>
</gene>
<reference evidence="2 3" key="1">
    <citation type="submission" date="2020-08" db="EMBL/GenBank/DDBJ databases">
        <title>Genomic Encyclopedia of Type Strains, Phase IV (KMG-V): Genome sequencing to study the core and pangenomes of soil and plant-associated prokaryotes.</title>
        <authorList>
            <person name="Whitman W."/>
        </authorList>
    </citation>
    <scope>NUCLEOTIDE SEQUENCE [LARGE SCALE GENOMIC DNA]</scope>
    <source>
        <strain evidence="2 3">X5P2</strain>
    </source>
</reference>
<dbReference type="Gene3D" id="3.90.420.10">
    <property type="entry name" value="Oxidoreductase, molybdopterin-binding domain"/>
    <property type="match status" value="1"/>
</dbReference>
<dbReference type="SUPFAM" id="SSF56524">
    <property type="entry name" value="Oxidoreductase molybdopterin-binding domain"/>
    <property type="match status" value="1"/>
</dbReference>
<dbReference type="Proteomes" id="UP000535182">
    <property type="component" value="Unassembled WGS sequence"/>
</dbReference>
<keyword evidence="1" id="KW-0732">Signal</keyword>